<feature type="region of interest" description="Disordered" evidence="6">
    <location>
        <begin position="126"/>
        <end position="152"/>
    </location>
</feature>
<dbReference type="PANTHER" id="PTHR24006:SF733">
    <property type="entry name" value="RE52890P"/>
    <property type="match status" value="1"/>
</dbReference>
<dbReference type="OMA" id="QIECLNC"/>
<proteinExistence type="inferred from homology"/>
<dbReference type="AlphaFoldDB" id="A0A061CZ11"/>
<dbReference type="STRING" id="5866.A0A061CZ11"/>
<dbReference type="GO" id="GO:0005829">
    <property type="term" value="C:cytosol"/>
    <property type="evidence" value="ECO:0007669"/>
    <property type="project" value="TreeGrafter"/>
</dbReference>
<dbReference type="Gene3D" id="3.90.70.10">
    <property type="entry name" value="Cysteine proteinases"/>
    <property type="match status" value="1"/>
</dbReference>
<dbReference type="PROSITE" id="PS00972">
    <property type="entry name" value="USP_1"/>
    <property type="match status" value="1"/>
</dbReference>
<dbReference type="EMBL" id="LK391707">
    <property type="protein sequence ID" value="CDR93861.1"/>
    <property type="molecule type" value="Genomic_DNA"/>
</dbReference>
<evidence type="ECO:0000259" key="7">
    <source>
        <dbReference type="PROSITE" id="PS50235"/>
    </source>
</evidence>
<dbReference type="Pfam" id="PF00443">
    <property type="entry name" value="UCH"/>
    <property type="match status" value="1"/>
</dbReference>
<organism evidence="8 9">
    <name type="scientific">Babesia bigemina</name>
    <dbReference type="NCBI Taxonomy" id="5866"/>
    <lineage>
        <taxon>Eukaryota</taxon>
        <taxon>Sar</taxon>
        <taxon>Alveolata</taxon>
        <taxon>Apicomplexa</taxon>
        <taxon>Aconoidasida</taxon>
        <taxon>Piroplasmida</taxon>
        <taxon>Babesiidae</taxon>
        <taxon>Babesia</taxon>
    </lineage>
</organism>
<reference evidence="9" key="1">
    <citation type="journal article" date="2014" name="Nucleic Acids Res.">
        <title>The evolutionary dynamics of variant antigen genes in Babesia reveal a history of genomic innovation underlying host-parasite interaction.</title>
        <authorList>
            <person name="Jackson A.P."/>
            <person name="Otto T.D."/>
            <person name="Darby A."/>
            <person name="Ramaprasad A."/>
            <person name="Xia D."/>
            <person name="Echaide I.E."/>
            <person name="Farber M."/>
            <person name="Gahlot S."/>
            <person name="Gamble J."/>
            <person name="Gupta D."/>
            <person name="Gupta Y."/>
            <person name="Jackson L."/>
            <person name="Malandrin L."/>
            <person name="Malas T.B."/>
            <person name="Moussa E."/>
            <person name="Nair M."/>
            <person name="Reid A.J."/>
            <person name="Sanders M."/>
            <person name="Sharma J."/>
            <person name="Tracey A."/>
            <person name="Quail M.A."/>
            <person name="Weir W."/>
            <person name="Wastling J.M."/>
            <person name="Hall N."/>
            <person name="Willadsen P."/>
            <person name="Lingelbach K."/>
            <person name="Shiels B."/>
            <person name="Tait A."/>
            <person name="Berriman M."/>
            <person name="Allred D.R."/>
            <person name="Pain A."/>
        </authorList>
    </citation>
    <scope>NUCLEOTIDE SEQUENCE [LARGE SCALE GENOMIC DNA]</scope>
    <source>
        <strain evidence="9">Bond</strain>
    </source>
</reference>
<dbReference type="KEGG" id="bbig:BBBOND_0101900"/>
<dbReference type="GO" id="GO:0005634">
    <property type="term" value="C:nucleus"/>
    <property type="evidence" value="ECO:0007669"/>
    <property type="project" value="TreeGrafter"/>
</dbReference>
<dbReference type="PROSITE" id="PS00973">
    <property type="entry name" value="USP_2"/>
    <property type="match status" value="1"/>
</dbReference>
<keyword evidence="4 5" id="KW-0378">Hydrolase</keyword>
<dbReference type="GO" id="GO:0016579">
    <property type="term" value="P:protein deubiquitination"/>
    <property type="evidence" value="ECO:0007669"/>
    <property type="project" value="InterPro"/>
</dbReference>
<comment type="catalytic activity">
    <reaction evidence="1 5">
        <text>Thiol-dependent hydrolysis of ester, thioester, amide, peptide and isopeptide bonds formed by the C-terminal Gly of ubiquitin (a 76-residue protein attached to proteins as an intracellular targeting signal).</text>
        <dbReference type="EC" id="3.4.19.12"/>
    </reaction>
</comment>
<dbReference type="EC" id="3.4.19.12" evidence="5"/>
<evidence type="ECO:0000256" key="6">
    <source>
        <dbReference type="SAM" id="MobiDB-lite"/>
    </source>
</evidence>
<dbReference type="GO" id="GO:0006508">
    <property type="term" value="P:proteolysis"/>
    <property type="evidence" value="ECO:0007669"/>
    <property type="project" value="UniProtKB-KW"/>
</dbReference>
<evidence type="ECO:0000313" key="8">
    <source>
        <dbReference type="EMBL" id="CDR93861.1"/>
    </source>
</evidence>
<dbReference type="GeneID" id="24562402"/>
<evidence type="ECO:0000256" key="1">
    <source>
        <dbReference type="ARBA" id="ARBA00000707"/>
    </source>
</evidence>
<evidence type="ECO:0000256" key="3">
    <source>
        <dbReference type="ARBA" id="ARBA00022670"/>
    </source>
</evidence>
<keyword evidence="5" id="KW-0788">Thiol protease</keyword>
<dbReference type="GO" id="GO:0004843">
    <property type="term" value="F:cysteine-type deubiquitinase activity"/>
    <property type="evidence" value="ECO:0007669"/>
    <property type="project" value="UniProtKB-UniRule"/>
</dbReference>
<keyword evidence="3 5" id="KW-0645">Protease</keyword>
<feature type="domain" description="USP" evidence="7">
    <location>
        <begin position="27"/>
        <end position="374"/>
    </location>
</feature>
<evidence type="ECO:0000256" key="4">
    <source>
        <dbReference type="ARBA" id="ARBA00022801"/>
    </source>
</evidence>
<keyword evidence="5" id="KW-0833">Ubl conjugation pathway</keyword>
<dbReference type="PROSITE" id="PS50235">
    <property type="entry name" value="USP_3"/>
    <property type="match status" value="1"/>
</dbReference>
<dbReference type="InterPro" id="IPR001394">
    <property type="entry name" value="Peptidase_C19_UCH"/>
</dbReference>
<dbReference type="RefSeq" id="XP_012766047.1">
    <property type="nucleotide sequence ID" value="XM_012910593.1"/>
</dbReference>
<evidence type="ECO:0000313" key="9">
    <source>
        <dbReference type="Proteomes" id="UP000033188"/>
    </source>
</evidence>
<dbReference type="OrthoDB" id="292964at2759"/>
<name>A0A061CZ11_BABBI</name>
<dbReference type="InterPro" id="IPR050164">
    <property type="entry name" value="Peptidase_C19"/>
</dbReference>
<dbReference type="Proteomes" id="UP000033188">
    <property type="component" value="Chromosome 1"/>
</dbReference>
<keyword evidence="9" id="KW-1185">Reference proteome</keyword>
<evidence type="ECO:0000256" key="5">
    <source>
        <dbReference type="RuleBase" id="RU366025"/>
    </source>
</evidence>
<dbReference type="PANTHER" id="PTHR24006">
    <property type="entry name" value="UBIQUITIN CARBOXYL-TERMINAL HYDROLASE"/>
    <property type="match status" value="1"/>
</dbReference>
<dbReference type="InterPro" id="IPR028889">
    <property type="entry name" value="USP"/>
</dbReference>
<evidence type="ECO:0000256" key="2">
    <source>
        <dbReference type="ARBA" id="ARBA00009085"/>
    </source>
</evidence>
<accession>A0A061CZ11</accession>
<dbReference type="SUPFAM" id="SSF54001">
    <property type="entry name" value="Cysteine proteinases"/>
    <property type="match status" value="1"/>
</dbReference>
<dbReference type="InterPro" id="IPR038765">
    <property type="entry name" value="Papain-like_cys_pep_sf"/>
</dbReference>
<comment type="similarity">
    <text evidence="2 5">Belongs to the peptidase C19 family.</text>
</comment>
<dbReference type="VEuPathDB" id="PiroplasmaDB:BBBOND_0101900"/>
<dbReference type="InterPro" id="IPR018200">
    <property type="entry name" value="USP_CS"/>
</dbReference>
<sequence length="381" mass="42661">MHVIKQYLGFGEAMPGRDSTAGGIGPSGLENTYNNCYCNAVLQALYPIHAFRDRAVRLSQSEAEISSALGQLYERCTGLNGVQSPKKLLQKICKKNEYFVLGDQQDAHEFLTYLINTMMDEIKALNNGDQPSGGAGNDYSRHRGGDGGSGRDLAGKCRAPEITSQKEQKSERTWLSRLVEGSLKSETTCDGCLTVTGTLEPFITLSVDIFENCDIASCIQQYCAPERLTGKNQFYCDRCREYTDASKRVVFEKLPPIFIVHLKRFRYTAVSPNESYSAMYDSFERLPYPVISNRRVTLQSRKQRSTVVYELFAVVNHVGTSPSYGHYNAITEVDGRWYCCDDSSTVRVSDVSYELGDEQSGGNSNSYILFYRMTALADRQL</sequence>
<protein>
    <recommendedName>
        <fullName evidence="5">Ubiquitin carboxyl-terminal hydrolase</fullName>
        <ecNumber evidence="5">3.4.19.12</ecNumber>
    </recommendedName>
</protein>
<gene>
    <name evidence="8" type="ORF">BBBOND_0101900</name>
</gene>